<evidence type="ECO:0000313" key="4">
    <source>
        <dbReference type="Proteomes" id="UP001153365"/>
    </source>
</evidence>
<keyword evidence="2" id="KW-0812">Transmembrane</keyword>
<feature type="region of interest" description="Disordered" evidence="1">
    <location>
        <begin position="343"/>
        <end position="411"/>
    </location>
</feature>
<gene>
    <name evidence="3" type="ORF">PPACK8108_LOCUS10458</name>
</gene>
<organism evidence="3 4">
    <name type="scientific">Phakopsora pachyrhizi</name>
    <name type="common">Asian soybean rust disease fungus</name>
    <dbReference type="NCBI Taxonomy" id="170000"/>
    <lineage>
        <taxon>Eukaryota</taxon>
        <taxon>Fungi</taxon>
        <taxon>Dikarya</taxon>
        <taxon>Basidiomycota</taxon>
        <taxon>Pucciniomycotina</taxon>
        <taxon>Pucciniomycetes</taxon>
        <taxon>Pucciniales</taxon>
        <taxon>Phakopsoraceae</taxon>
        <taxon>Phakopsora</taxon>
    </lineage>
</organism>
<dbReference type="EMBL" id="CALTRL010002344">
    <property type="protein sequence ID" value="CAH7675442.1"/>
    <property type="molecule type" value="Genomic_DNA"/>
</dbReference>
<dbReference type="AlphaFoldDB" id="A0AAV0AYE4"/>
<feature type="region of interest" description="Disordered" evidence="1">
    <location>
        <begin position="735"/>
        <end position="819"/>
    </location>
</feature>
<feature type="transmembrane region" description="Helical" evidence="2">
    <location>
        <begin position="547"/>
        <end position="568"/>
    </location>
</feature>
<comment type="caution">
    <text evidence="3">The sequence shown here is derived from an EMBL/GenBank/DDBJ whole genome shotgun (WGS) entry which is preliminary data.</text>
</comment>
<feature type="compositionally biased region" description="Basic and acidic residues" evidence="1">
    <location>
        <begin position="356"/>
        <end position="366"/>
    </location>
</feature>
<feature type="compositionally biased region" description="Polar residues" evidence="1">
    <location>
        <begin position="383"/>
        <end position="392"/>
    </location>
</feature>
<evidence type="ECO:0000256" key="2">
    <source>
        <dbReference type="SAM" id="Phobius"/>
    </source>
</evidence>
<name>A0AAV0AYE4_PHAPC</name>
<reference evidence="3" key="1">
    <citation type="submission" date="2022-06" db="EMBL/GenBank/DDBJ databases">
        <authorList>
            <consortium name="SYNGENTA / RWTH Aachen University"/>
        </authorList>
    </citation>
    <scope>NUCLEOTIDE SEQUENCE</scope>
</reference>
<keyword evidence="2" id="KW-1133">Transmembrane helix</keyword>
<protein>
    <submittedName>
        <fullName evidence="3">Expressed protein</fullName>
    </submittedName>
</protein>
<feature type="compositionally biased region" description="Polar residues" evidence="1">
    <location>
        <begin position="784"/>
        <end position="793"/>
    </location>
</feature>
<feature type="compositionally biased region" description="Polar residues" evidence="1">
    <location>
        <begin position="235"/>
        <end position="247"/>
    </location>
</feature>
<feature type="region of interest" description="Disordered" evidence="1">
    <location>
        <begin position="610"/>
        <end position="676"/>
    </location>
</feature>
<feature type="region of interest" description="Disordered" evidence="1">
    <location>
        <begin position="229"/>
        <end position="298"/>
    </location>
</feature>
<keyword evidence="2" id="KW-0472">Membrane</keyword>
<evidence type="ECO:0000256" key="1">
    <source>
        <dbReference type="SAM" id="MobiDB-lite"/>
    </source>
</evidence>
<feature type="compositionally biased region" description="Basic and acidic residues" evidence="1">
    <location>
        <begin position="251"/>
        <end position="263"/>
    </location>
</feature>
<feature type="compositionally biased region" description="Polar residues" evidence="1">
    <location>
        <begin position="735"/>
        <end position="756"/>
    </location>
</feature>
<keyword evidence="4" id="KW-1185">Reference proteome</keyword>
<evidence type="ECO:0000313" key="3">
    <source>
        <dbReference type="EMBL" id="CAH7675442.1"/>
    </source>
</evidence>
<accession>A0AAV0AYE4</accession>
<dbReference type="Proteomes" id="UP001153365">
    <property type="component" value="Unassembled WGS sequence"/>
</dbReference>
<feature type="compositionally biased region" description="Polar residues" evidence="1">
    <location>
        <begin position="271"/>
        <end position="280"/>
    </location>
</feature>
<sequence length="819" mass="87868">MITESDSSFGISQPVKLIRRTLIALELVQQPASDGENIKSRSLSTLSSTNILFSTNTDNLLPEPAHLSRSTRCPSPRAFSDALDLPLQRPGFQDVKFLEDSKKRGCRCIWNRKGRNLTLSDLICNSKEHHYHNLSNYNFRGNGQWQQRLQHRQRQIPQDSSDSFVGSALNKTEKITSQSISEVSSNVADEADDLAPLEAKPVTWLANSTKSPTQTLGEAREDVIEVANKSDQRVTDNQSSLPGSQTLAPLKPDEQAPAEKDPISEFGTPAQLVTNGSGYSSPPAPQVLGPTKDVNHTNPITQHPVTSIVPAPVPFNPINKINEHAVHKPNSGHVAQQKPLDEANKPLLDPPITSSDSHDPFDDTPLKEPIGNNFVPSELSPDLSKTAQPVESTESREGHSLTDPSASMPISPLRTKPDSLNFAAQASLDLDTENKGHPSHISLKTVDTGLEIPNSELAVSRDGSSSIALNSHSNSLEDSTEGTFTNTSLIITPLSKDTAVPAVNPPASAPGHLSPNQTITKLPDQHTSKISGQPNDTASQVNNLAKALGGAFSGIVGLSLLLLAGILISRHRKRQKLHLKRTQNESFFAPGSEVLTSQQPGADQASIGVYNGVQSRSPPNMSPEDPETRYSAGGTGLLNRLQGTTAHLRDSPPLPSSTNSPLLREGSVLSHNPFDDMTEVPHVIDTAKTSNPFYSEIDGEATEEVNANVMSHNQEDPFNCVTLLSGTISNPFANEMSSGSDCHQGSNSSAGDGNSQRRSRSLGGSPEDLGGISSGQEEEVRFGSSRNGTSNNSHADKPSHPAQAQTVTAVGREPTWWGE</sequence>
<proteinExistence type="predicted"/>